<protein>
    <submittedName>
        <fullName evidence="1">Uncharacterized protein</fullName>
    </submittedName>
</protein>
<dbReference type="Proteomes" id="UP000678228">
    <property type="component" value="Unassembled WGS sequence"/>
</dbReference>
<accession>A0A940WSD2</accession>
<sequence length="256" mass="30371">MDKLMKRLQSTLLENESVEIKHSAIWYLPITRMEVQFSRVRRSKMDILMKMMLVTFEEATIRRAANVAEMLLVEELFIEDLLEKMQRTGLIRLESGIYQLTAKGNQQLETGITEEELEDEWTELLYCSDHDGFWPELTIPESKPAEDFIAYRYTNEQNAPDSDQLIEVLSVRENKLDEDGFQTVVSEVLSSSQHSIEFVPCLEFQLYNKDQDLFYSRVWNGWLERWDDAIEKQIEEHERLQWREKWIVESSNAEKC</sequence>
<comment type="caution">
    <text evidence="1">The sequence shown here is derived from an EMBL/GenBank/DDBJ whole genome shotgun (WGS) entry which is preliminary data.</text>
</comment>
<dbReference type="RefSeq" id="WP_210597306.1">
    <property type="nucleotide sequence ID" value="NZ_JAGKSQ010000004.1"/>
</dbReference>
<evidence type="ECO:0000313" key="2">
    <source>
        <dbReference type="Proteomes" id="UP000678228"/>
    </source>
</evidence>
<dbReference type="EMBL" id="JAGKSQ010000004">
    <property type="protein sequence ID" value="MBP3951605.1"/>
    <property type="molecule type" value="Genomic_DNA"/>
</dbReference>
<keyword evidence="2" id="KW-1185">Reference proteome</keyword>
<organism evidence="1 2">
    <name type="scientific">Halalkalibacter suaedae</name>
    <dbReference type="NCBI Taxonomy" id="2822140"/>
    <lineage>
        <taxon>Bacteria</taxon>
        <taxon>Bacillati</taxon>
        <taxon>Bacillota</taxon>
        <taxon>Bacilli</taxon>
        <taxon>Bacillales</taxon>
        <taxon>Bacillaceae</taxon>
        <taxon>Halalkalibacter</taxon>
    </lineage>
</organism>
<evidence type="ECO:0000313" key="1">
    <source>
        <dbReference type="EMBL" id="MBP3951605.1"/>
    </source>
</evidence>
<reference evidence="1" key="1">
    <citation type="submission" date="2021-03" db="EMBL/GenBank/DDBJ databases">
        <title>Bacillus suaedae sp. nov., isolated from Suaeda aralocaspica.</title>
        <authorList>
            <person name="Lei R.F.R."/>
        </authorList>
    </citation>
    <scope>NUCLEOTIDE SEQUENCE</scope>
    <source>
        <strain evidence="1">YZJH907-2</strain>
    </source>
</reference>
<gene>
    <name evidence="1" type="ORF">J7W16_10695</name>
</gene>
<proteinExistence type="predicted"/>
<name>A0A940WSD2_9BACI</name>
<dbReference type="AlphaFoldDB" id="A0A940WSD2"/>